<keyword evidence="3" id="KW-1185">Reference proteome</keyword>
<gene>
    <name evidence="2" type="ORF">CUS_7862</name>
</gene>
<protein>
    <submittedName>
        <fullName evidence="2">Putative membrane protein</fullName>
    </submittedName>
</protein>
<comment type="caution">
    <text evidence="2">The sequence shown here is derived from an EMBL/GenBank/DDBJ whole genome shotgun (WGS) entry which is preliminary data.</text>
</comment>
<proteinExistence type="predicted"/>
<feature type="transmembrane region" description="Helical" evidence="1">
    <location>
        <begin position="227"/>
        <end position="247"/>
    </location>
</feature>
<evidence type="ECO:0000256" key="1">
    <source>
        <dbReference type="SAM" id="Phobius"/>
    </source>
</evidence>
<feature type="transmembrane region" description="Helical" evidence="1">
    <location>
        <begin position="143"/>
        <end position="171"/>
    </location>
</feature>
<sequence length="248" mass="28608">MGNTPADTLCVRKESGFLDRNALKYIVIVTMVLDHVAWGFESSLPLIVTNLFHFVGRLTGPTMAYFLYEGYVHTRDVNRYQKRLGIFAIISWLPFVFFESGIDKLLERPFFLLQQSVIFTLFLGITALRIWDSSKLKKSDKIVLIVVLCLLSSIGDWPVMDVLGPLVLYIYRNDKKKKYIAVTLVYLPNLLLVFVAGWYNLGVLLVPIMIVYCYNGKGGSKSAFNKWFFYVFYPLHLIILGILKWYVF</sequence>
<feature type="transmembrane region" description="Helical" evidence="1">
    <location>
        <begin position="80"/>
        <end position="98"/>
    </location>
</feature>
<dbReference type="RefSeq" id="WP_002852152.1">
    <property type="nucleotide sequence ID" value="NZ_ADKM02000122.1"/>
</dbReference>
<organism evidence="2 3">
    <name type="scientific">Ruminococcus albus 8</name>
    <dbReference type="NCBI Taxonomy" id="246199"/>
    <lineage>
        <taxon>Bacteria</taxon>
        <taxon>Bacillati</taxon>
        <taxon>Bacillota</taxon>
        <taxon>Clostridia</taxon>
        <taxon>Eubacteriales</taxon>
        <taxon>Oscillospiraceae</taxon>
        <taxon>Ruminococcus</taxon>
    </lineage>
</organism>
<dbReference type="AlphaFoldDB" id="E9SFR3"/>
<keyword evidence="1" id="KW-0812">Transmembrane</keyword>
<accession>E9SFR3</accession>
<evidence type="ECO:0000313" key="2">
    <source>
        <dbReference type="EMBL" id="EGC01822.1"/>
    </source>
</evidence>
<dbReference type="Proteomes" id="UP000004259">
    <property type="component" value="Unassembled WGS sequence"/>
</dbReference>
<feature type="transmembrane region" description="Helical" evidence="1">
    <location>
        <begin position="46"/>
        <end position="68"/>
    </location>
</feature>
<dbReference type="Pfam" id="PF05857">
    <property type="entry name" value="TraX"/>
    <property type="match status" value="1"/>
</dbReference>
<feature type="transmembrane region" description="Helical" evidence="1">
    <location>
        <begin position="110"/>
        <end position="131"/>
    </location>
</feature>
<dbReference type="eggNOG" id="ENOG50333JN">
    <property type="taxonomic scope" value="Bacteria"/>
</dbReference>
<dbReference type="EMBL" id="ADKM02000122">
    <property type="protein sequence ID" value="EGC01822.1"/>
    <property type="molecule type" value="Genomic_DNA"/>
</dbReference>
<reference evidence="2 3" key="1">
    <citation type="submission" date="2011-02" db="EMBL/GenBank/DDBJ databases">
        <authorList>
            <person name="Nelson K.E."/>
            <person name="Sutton G."/>
            <person name="Torralba M."/>
            <person name="Durkin S."/>
            <person name="Harkins D."/>
            <person name="Montgomery R."/>
            <person name="Ziemer C."/>
            <person name="Klaassens E."/>
            <person name="Ocuiv P."/>
            <person name="Morrison M."/>
        </authorList>
    </citation>
    <scope>NUCLEOTIDE SEQUENCE [LARGE SCALE GENOMIC DNA]</scope>
    <source>
        <strain evidence="2 3">8</strain>
    </source>
</reference>
<feature type="transmembrane region" description="Helical" evidence="1">
    <location>
        <begin position="191"/>
        <end position="215"/>
    </location>
</feature>
<dbReference type="OrthoDB" id="9781069at2"/>
<evidence type="ECO:0000313" key="3">
    <source>
        <dbReference type="Proteomes" id="UP000004259"/>
    </source>
</evidence>
<dbReference type="InterPro" id="IPR008875">
    <property type="entry name" value="TraX"/>
</dbReference>
<name>E9SFR3_RUMAL</name>
<feature type="transmembrane region" description="Helical" evidence="1">
    <location>
        <begin position="22"/>
        <end position="40"/>
    </location>
</feature>
<dbReference type="STRING" id="246199.CUS_7862"/>
<keyword evidence="1" id="KW-0472">Membrane</keyword>
<keyword evidence="1" id="KW-1133">Transmembrane helix</keyword>